<sequence>VMAEEGRLKLINGFRGDIFHVNTRGNSAERRRSQAPNMAADHRYGLLNHQLHHSRLSVYQRSMDGDVHRHSLR</sequence>
<accession>A0A9D5BTT3</accession>
<feature type="non-terminal residue" evidence="1">
    <location>
        <position position="1"/>
    </location>
</feature>
<comment type="caution">
    <text evidence="1">The sequence shown here is derived from an EMBL/GenBank/DDBJ whole genome shotgun (WGS) entry which is preliminary data.</text>
</comment>
<organism evidence="1 2">
    <name type="scientific">Dioscorea zingiberensis</name>
    <dbReference type="NCBI Taxonomy" id="325984"/>
    <lineage>
        <taxon>Eukaryota</taxon>
        <taxon>Viridiplantae</taxon>
        <taxon>Streptophyta</taxon>
        <taxon>Embryophyta</taxon>
        <taxon>Tracheophyta</taxon>
        <taxon>Spermatophyta</taxon>
        <taxon>Magnoliopsida</taxon>
        <taxon>Liliopsida</taxon>
        <taxon>Dioscoreales</taxon>
        <taxon>Dioscoreaceae</taxon>
        <taxon>Dioscorea</taxon>
    </lineage>
</organism>
<dbReference type="EMBL" id="JAGGNH010000071">
    <property type="protein sequence ID" value="KAJ0960561.1"/>
    <property type="molecule type" value="Genomic_DNA"/>
</dbReference>
<proteinExistence type="predicted"/>
<dbReference type="Proteomes" id="UP001085076">
    <property type="component" value="Unassembled WGS sequence"/>
</dbReference>
<evidence type="ECO:0000313" key="1">
    <source>
        <dbReference type="EMBL" id="KAJ0960561.1"/>
    </source>
</evidence>
<dbReference type="AlphaFoldDB" id="A0A9D5BTT3"/>
<reference evidence="1 2" key="1">
    <citation type="journal article" date="2022" name="Hortic Res">
        <title>The genome of Dioscorea zingiberensis sheds light on the biosynthesis, origin and evolution of the medicinally important diosgenin saponins.</title>
        <authorList>
            <person name="Li Y."/>
            <person name="Tan C."/>
            <person name="Li Z."/>
            <person name="Guo J."/>
            <person name="Li S."/>
            <person name="Chen X."/>
            <person name="Wang C."/>
            <person name="Dai X."/>
            <person name="Yang H."/>
            <person name="Song W."/>
            <person name="Hou L."/>
            <person name="Xu J."/>
            <person name="Tong Z."/>
            <person name="Xu A."/>
            <person name="Yuan X."/>
            <person name="Wang W."/>
            <person name="Yang Q."/>
            <person name="Chen L."/>
            <person name="Sun Z."/>
            <person name="Wang K."/>
            <person name="Pan B."/>
            <person name="Chen J."/>
            <person name="Bao Y."/>
            <person name="Liu F."/>
            <person name="Qi X."/>
            <person name="Gang D.R."/>
            <person name="Wen J."/>
            <person name="Li J."/>
        </authorList>
    </citation>
    <scope>NUCLEOTIDE SEQUENCE [LARGE SCALE GENOMIC DNA]</scope>
    <source>
        <strain evidence="1">Dzin_1.0</strain>
    </source>
</reference>
<keyword evidence="2" id="KW-1185">Reference proteome</keyword>
<gene>
    <name evidence="1" type="ORF">J5N97_001600</name>
</gene>
<protein>
    <submittedName>
        <fullName evidence="1">Uncharacterized protein</fullName>
    </submittedName>
</protein>
<name>A0A9D5BTT3_9LILI</name>
<evidence type="ECO:0000313" key="2">
    <source>
        <dbReference type="Proteomes" id="UP001085076"/>
    </source>
</evidence>